<dbReference type="CDD" id="cd03221">
    <property type="entry name" value="ABCF_EF-3"/>
    <property type="match status" value="2"/>
</dbReference>
<keyword evidence="3" id="KW-0963">Cytoplasm</keyword>
<dbReference type="PANTHER" id="PTHR19211:SF127">
    <property type="entry name" value="ABC TRANSPORTER DOMAIN-CONTAINING PROTEIN"/>
    <property type="match status" value="1"/>
</dbReference>
<dbReference type="InterPro" id="IPR017871">
    <property type="entry name" value="ABC_transporter-like_CS"/>
</dbReference>
<dbReference type="InterPro" id="IPR027417">
    <property type="entry name" value="P-loop_NTPase"/>
</dbReference>
<dbReference type="InterPro" id="IPR016024">
    <property type="entry name" value="ARM-type_fold"/>
</dbReference>
<proteinExistence type="inferred from homology"/>
<dbReference type="PROSITE" id="PS00211">
    <property type="entry name" value="ABC_TRANSPORTER_1"/>
    <property type="match status" value="2"/>
</dbReference>
<dbReference type="Pfam" id="PF00005">
    <property type="entry name" value="ABC_tran"/>
    <property type="match status" value="2"/>
</dbReference>
<dbReference type="UniPathway" id="UPA00345"/>
<keyword evidence="6" id="KW-0067">ATP-binding</keyword>
<dbReference type="InterPro" id="IPR050611">
    <property type="entry name" value="ABCF"/>
</dbReference>
<organism evidence="8">
    <name type="scientific">Eutreptiella gymnastica</name>
    <dbReference type="NCBI Taxonomy" id="73025"/>
    <lineage>
        <taxon>Eukaryota</taxon>
        <taxon>Discoba</taxon>
        <taxon>Euglenozoa</taxon>
        <taxon>Euglenida</taxon>
        <taxon>Spirocuta</taxon>
        <taxon>Euglenophyceae</taxon>
        <taxon>Eutreptiales</taxon>
        <taxon>Eutreptiaceae</taxon>
        <taxon>Eutreptiella</taxon>
    </lineage>
</organism>
<dbReference type="InterPro" id="IPR011989">
    <property type="entry name" value="ARM-like"/>
</dbReference>
<dbReference type="AlphaFoldDB" id="A0A7S4FXP5"/>
<evidence type="ECO:0000256" key="1">
    <source>
        <dbReference type="ARBA" id="ARBA00004496"/>
    </source>
</evidence>
<dbReference type="GO" id="GO:0016887">
    <property type="term" value="F:ATP hydrolysis activity"/>
    <property type="evidence" value="ECO:0007669"/>
    <property type="project" value="InterPro"/>
</dbReference>
<dbReference type="InterPro" id="IPR047038">
    <property type="entry name" value="eEF3_chromodomain-like_sf"/>
</dbReference>
<keyword evidence="5" id="KW-0547">Nucleotide-binding</keyword>
<dbReference type="InterPro" id="IPR003439">
    <property type="entry name" value="ABC_transporter-like_ATP-bd"/>
</dbReference>
<dbReference type="SMART" id="SM00382">
    <property type="entry name" value="AAA"/>
    <property type="match status" value="2"/>
</dbReference>
<dbReference type="InterPro" id="IPR015688">
    <property type="entry name" value="eEF3_ABC2_chromodomain-like"/>
</dbReference>
<dbReference type="GO" id="GO:0006414">
    <property type="term" value="P:translational elongation"/>
    <property type="evidence" value="ECO:0007669"/>
    <property type="project" value="UniProtKB-UniPathway"/>
</dbReference>
<dbReference type="Gene3D" id="2.40.50.990">
    <property type="match status" value="1"/>
</dbReference>
<dbReference type="Gene3D" id="1.25.10.10">
    <property type="entry name" value="Leucine-rich Repeat Variant"/>
    <property type="match status" value="1"/>
</dbReference>
<dbReference type="SUPFAM" id="SSF48371">
    <property type="entry name" value="ARM repeat"/>
    <property type="match status" value="1"/>
</dbReference>
<evidence type="ECO:0000256" key="2">
    <source>
        <dbReference type="ARBA" id="ARBA00011054"/>
    </source>
</evidence>
<dbReference type="InterPro" id="IPR003593">
    <property type="entry name" value="AAA+_ATPase"/>
</dbReference>
<comment type="subcellular location">
    <subcellularLocation>
        <location evidence="1">Cytoplasm</location>
    </subcellularLocation>
</comment>
<dbReference type="Pfam" id="PF24987">
    <property type="entry name" value="HEAT_EF3_N"/>
    <property type="match status" value="1"/>
</dbReference>
<evidence type="ECO:0000313" key="8">
    <source>
        <dbReference type="EMBL" id="CAE0818661.1"/>
    </source>
</evidence>
<name>A0A7S4FXP5_9EUGL</name>
<dbReference type="Gene3D" id="3.40.50.300">
    <property type="entry name" value="P-loop containing nucleotide triphosphate hydrolases"/>
    <property type="match status" value="2"/>
</dbReference>
<dbReference type="EMBL" id="HBJA01085620">
    <property type="protein sequence ID" value="CAE0818661.1"/>
    <property type="molecule type" value="Transcribed_RNA"/>
</dbReference>
<protein>
    <recommendedName>
        <fullName evidence="7">ABC transporter domain-containing protein</fullName>
    </recommendedName>
</protein>
<evidence type="ECO:0000256" key="5">
    <source>
        <dbReference type="ARBA" id="ARBA00022741"/>
    </source>
</evidence>
<dbReference type="GO" id="GO:0005737">
    <property type="term" value="C:cytoplasm"/>
    <property type="evidence" value="ECO:0007669"/>
    <property type="project" value="UniProtKB-SubCell"/>
</dbReference>
<reference evidence="8" key="1">
    <citation type="submission" date="2021-01" db="EMBL/GenBank/DDBJ databases">
        <authorList>
            <person name="Corre E."/>
            <person name="Pelletier E."/>
            <person name="Niang G."/>
            <person name="Scheremetjew M."/>
            <person name="Finn R."/>
            <person name="Kale V."/>
            <person name="Holt S."/>
            <person name="Cochrane G."/>
            <person name="Meng A."/>
            <person name="Brown T."/>
            <person name="Cohen L."/>
        </authorList>
    </citation>
    <scope>NUCLEOTIDE SEQUENCE</scope>
    <source>
        <strain evidence="8">CCMP1594</strain>
    </source>
</reference>
<dbReference type="GO" id="GO:0005524">
    <property type="term" value="F:ATP binding"/>
    <property type="evidence" value="ECO:0007669"/>
    <property type="project" value="UniProtKB-KW"/>
</dbReference>
<dbReference type="PROSITE" id="PS50893">
    <property type="entry name" value="ABC_TRANSPORTER_2"/>
    <property type="match status" value="2"/>
</dbReference>
<evidence type="ECO:0000256" key="3">
    <source>
        <dbReference type="ARBA" id="ARBA00022490"/>
    </source>
</evidence>
<evidence type="ECO:0000259" key="7">
    <source>
        <dbReference type="PROSITE" id="PS50893"/>
    </source>
</evidence>
<dbReference type="PANTHER" id="PTHR19211">
    <property type="entry name" value="ATP-BINDING TRANSPORT PROTEIN-RELATED"/>
    <property type="match status" value="1"/>
</dbReference>
<dbReference type="Pfam" id="PF24984">
    <property type="entry name" value="HEAT_EF3_GNC1"/>
    <property type="match status" value="1"/>
</dbReference>
<evidence type="ECO:0000256" key="4">
    <source>
        <dbReference type="ARBA" id="ARBA00022737"/>
    </source>
</evidence>
<evidence type="ECO:0000256" key="6">
    <source>
        <dbReference type="ARBA" id="ARBA00022840"/>
    </source>
</evidence>
<comment type="similarity">
    <text evidence="2">Belongs to the ABC transporter superfamily. ABCF family. EF3 subfamily.</text>
</comment>
<dbReference type="CDD" id="cd18626">
    <property type="entry name" value="CD_eEF3"/>
    <property type="match status" value="1"/>
</dbReference>
<accession>A0A7S4FXP5</accession>
<sequence length="999" mass="111158">MPPKSKQAPQGLNIDVANLKTNDELLAALKEMSDVLKNSKTTVHALPTIRLFCERPEKWIEPYLIASLSFILPQFAASKGVQKACEDTGKSIIKRSKASSAEMVLEHLYQGMSSPKWQVKQGSATLLALLCKQHTKDVGHCLPDVVKHLIECLADTKPEVRNTALQVFKDVCNDTIANPDVKPIMGFIITAYTDPVGKTTEALDKLMMTTFVSTVDAPTLGLLCPMLRRGMMERKAEFKRKAALVIGNLCKLVVDPRDAMQFIPILKPVLERGVDEIIYDDIRETCETALATLKQVMGAAAEKEEISVSFKQMQDILVDAITSNTTTTADTLASYPEISYFVAGQCLHLVENDCLEVAEWTAGIVPYLSLFMSKDDSSKVVEVVKNVCKQYIVLQEVVEEEGEDICNTEFSLAYGGKILLHNTKLHLKRGRRYGMVGKNGVGKTTLMRNIASKSVEGLPEELSTVYVQSNIDVEEDMSCKQYLARAPELKNCTAEELDMMLTEVGFDDDLKATSVFSLSGGWRMKLALARAMLVKPDMLLLDEPTNHLDVNAVAWLTKYLLGLKEVTCMIVSHSTSFCDDVLTDVLHYENQKLVKYHGNLAAFVAKKPEAKSYYALEADTLVFNFPVPGRLDGVKSKSKKIVKMEKCTFTYPGATKPQLNDCTCSLSLGSRVAVLGANGAGKSTLIKMLVGDTTPDTGEVWKHHNVRIAYVAQHSFHHVEQHMDESPVAYIQWRFASGTDRELLDKDSLKLTAEEEANQGKTMGQVEALLGRRTRSKELEYEVKFVGRPEKDNRYWTRAKLIAEGYEKLVKQTDERIASEEAGLDLRPLTTKEIQRHLDDFGLPMEFGTYGKIAGLSGGQKVKLVLASAMWNCPHLMVLDEPTNFLDREALGALATALKNFGGGVIMISHDREFYSALCTETWKVENQRLYIEGESGTQDEEVEVAKKRVVEEELTTNDLKELAGGNTNVIKEKEVLVDFWGKPLSKKEIRAMQKKGKA</sequence>
<dbReference type="SUPFAM" id="SSF52540">
    <property type="entry name" value="P-loop containing nucleoside triphosphate hydrolases"/>
    <property type="match status" value="2"/>
</dbReference>
<gene>
    <name evidence="8" type="ORF">EGYM00163_LOCUS29829</name>
</gene>
<keyword evidence="4" id="KW-0677">Repeat</keyword>
<feature type="domain" description="ABC transporter" evidence="7">
    <location>
        <begin position="642"/>
        <end position="952"/>
    </location>
</feature>
<feature type="domain" description="ABC transporter" evidence="7">
    <location>
        <begin position="400"/>
        <end position="622"/>
    </location>
</feature>